<dbReference type="AlphaFoldDB" id="A0A0A9CJI0"/>
<dbReference type="EMBL" id="GBRH01226233">
    <property type="protein sequence ID" value="JAD71662.1"/>
    <property type="molecule type" value="Transcribed_RNA"/>
</dbReference>
<organism evidence="2">
    <name type="scientific">Arundo donax</name>
    <name type="common">Giant reed</name>
    <name type="synonym">Donax arundinaceus</name>
    <dbReference type="NCBI Taxonomy" id="35708"/>
    <lineage>
        <taxon>Eukaryota</taxon>
        <taxon>Viridiplantae</taxon>
        <taxon>Streptophyta</taxon>
        <taxon>Embryophyta</taxon>
        <taxon>Tracheophyta</taxon>
        <taxon>Spermatophyta</taxon>
        <taxon>Magnoliopsida</taxon>
        <taxon>Liliopsida</taxon>
        <taxon>Poales</taxon>
        <taxon>Poaceae</taxon>
        <taxon>PACMAD clade</taxon>
        <taxon>Arundinoideae</taxon>
        <taxon>Arundineae</taxon>
        <taxon>Arundo</taxon>
    </lineage>
</organism>
<sequence>MNCVLQITFNCIFWHILISRTFVYAQTKEIPWWNENCISY</sequence>
<evidence type="ECO:0000313" key="2">
    <source>
        <dbReference type="EMBL" id="JAD71662.1"/>
    </source>
</evidence>
<name>A0A0A9CJI0_ARUDO</name>
<keyword evidence="1" id="KW-0732">Signal</keyword>
<feature type="chain" id="PRO_5002046075" evidence="1">
    <location>
        <begin position="26"/>
        <end position="40"/>
    </location>
</feature>
<proteinExistence type="predicted"/>
<reference evidence="2" key="2">
    <citation type="journal article" date="2015" name="Data Brief">
        <title>Shoot transcriptome of the giant reed, Arundo donax.</title>
        <authorList>
            <person name="Barrero R.A."/>
            <person name="Guerrero F.D."/>
            <person name="Moolhuijzen P."/>
            <person name="Goolsby J.A."/>
            <person name="Tidwell J."/>
            <person name="Bellgard S.E."/>
            <person name="Bellgard M.I."/>
        </authorList>
    </citation>
    <scope>NUCLEOTIDE SEQUENCE</scope>
    <source>
        <tissue evidence="2">Shoot tissue taken approximately 20 cm above the soil surface</tissue>
    </source>
</reference>
<evidence type="ECO:0000256" key="1">
    <source>
        <dbReference type="SAM" id="SignalP"/>
    </source>
</evidence>
<protein>
    <submittedName>
        <fullName evidence="2">Uncharacterized protein</fullName>
    </submittedName>
</protein>
<accession>A0A0A9CJI0</accession>
<reference evidence="2" key="1">
    <citation type="submission" date="2014-09" db="EMBL/GenBank/DDBJ databases">
        <authorList>
            <person name="Magalhaes I.L.F."/>
            <person name="Oliveira U."/>
            <person name="Santos F.R."/>
            <person name="Vidigal T.H.D.A."/>
            <person name="Brescovit A.D."/>
            <person name="Santos A.J."/>
        </authorList>
    </citation>
    <scope>NUCLEOTIDE SEQUENCE</scope>
    <source>
        <tissue evidence="2">Shoot tissue taken approximately 20 cm above the soil surface</tissue>
    </source>
</reference>
<feature type="signal peptide" evidence="1">
    <location>
        <begin position="1"/>
        <end position="25"/>
    </location>
</feature>